<proteinExistence type="predicted"/>
<reference evidence="1 2" key="1">
    <citation type="submission" date="2019-05" db="EMBL/GenBank/DDBJ databases">
        <title>Another draft genome of Portunus trituberculatus and its Hox gene families provides insights of decapod evolution.</title>
        <authorList>
            <person name="Jeong J.-H."/>
            <person name="Song I."/>
            <person name="Kim S."/>
            <person name="Choi T."/>
            <person name="Kim D."/>
            <person name="Ryu S."/>
            <person name="Kim W."/>
        </authorList>
    </citation>
    <scope>NUCLEOTIDE SEQUENCE [LARGE SCALE GENOMIC DNA]</scope>
    <source>
        <tissue evidence="1">Muscle</tissue>
    </source>
</reference>
<protein>
    <submittedName>
        <fullName evidence="1">Uncharacterized protein</fullName>
    </submittedName>
</protein>
<dbReference type="AlphaFoldDB" id="A0A5B7CQ88"/>
<keyword evidence="2" id="KW-1185">Reference proteome</keyword>
<sequence length="61" mass="7149">MDQRVLPVTKPRPRADAGMKYRVSVDDRRLKGRRRLNGLAVIHVSRRTEGVAEARGRRRRR</sequence>
<organism evidence="1 2">
    <name type="scientific">Portunus trituberculatus</name>
    <name type="common">Swimming crab</name>
    <name type="synonym">Neptunus trituberculatus</name>
    <dbReference type="NCBI Taxonomy" id="210409"/>
    <lineage>
        <taxon>Eukaryota</taxon>
        <taxon>Metazoa</taxon>
        <taxon>Ecdysozoa</taxon>
        <taxon>Arthropoda</taxon>
        <taxon>Crustacea</taxon>
        <taxon>Multicrustacea</taxon>
        <taxon>Malacostraca</taxon>
        <taxon>Eumalacostraca</taxon>
        <taxon>Eucarida</taxon>
        <taxon>Decapoda</taxon>
        <taxon>Pleocyemata</taxon>
        <taxon>Brachyura</taxon>
        <taxon>Eubrachyura</taxon>
        <taxon>Portunoidea</taxon>
        <taxon>Portunidae</taxon>
        <taxon>Portuninae</taxon>
        <taxon>Portunus</taxon>
    </lineage>
</organism>
<dbReference type="EMBL" id="VSRR010000159">
    <property type="protein sequence ID" value="MPC11355.1"/>
    <property type="molecule type" value="Genomic_DNA"/>
</dbReference>
<dbReference type="Proteomes" id="UP000324222">
    <property type="component" value="Unassembled WGS sequence"/>
</dbReference>
<evidence type="ECO:0000313" key="2">
    <source>
        <dbReference type="Proteomes" id="UP000324222"/>
    </source>
</evidence>
<gene>
    <name evidence="1" type="ORF">E2C01_004016</name>
</gene>
<accession>A0A5B7CQ88</accession>
<name>A0A5B7CQ88_PORTR</name>
<comment type="caution">
    <text evidence="1">The sequence shown here is derived from an EMBL/GenBank/DDBJ whole genome shotgun (WGS) entry which is preliminary data.</text>
</comment>
<evidence type="ECO:0000313" key="1">
    <source>
        <dbReference type="EMBL" id="MPC11355.1"/>
    </source>
</evidence>